<proteinExistence type="predicted"/>
<evidence type="ECO:0000256" key="1">
    <source>
        <dbReference type="SAM" id="MobiDB-lite"/>
    </source>
</evidence>
<sequence length="176" mass="19511">MHTMLNKHSTDFTNFQPLFCLGMSQQQLGGGSSIKGMSQQQQEGGGTCNADNGLKPSSLRDLERKMESRLPGCGLKAIPHIQPRYKSLKAAWKEVFDMVYGPNTSRFGWDSDSCMVIAKEDVCDGYIRSHKCASFRSKLFPLFDQLTELFGKDHANVQDAQTPSKGVGELSKEAEI</sequence>
<feature type="region of interest" description="Disordered" evidence="1">
    <location>
        <begin position="31"/>
        <end position="54"/>
    </location>
</feature>
<name>A0A834T6M7_9FABA</name>
<protein>
    <recommendedName>
        <fullName evidence="4">Myb/SANT-like domain-containing protein</fullName>
    </recommendedName>
</protein>
<accession>A0A834T6M7</accession>
<comment type="caution">
    <text evidence="2">The sequence shown here is derived from an EMBL/GenBank/DDBJ whole genome shotgun (WGS) entry which is preliminary data.</text>
</comment>
<dbReference type="Proteomes" id="UP000634136">
    <property type="component" value="Unassembled WGS sequence"/>
</dbReference>
<evidence type="ECO:0000313" key="3">
    <source>
        <dbReference type="Proteomes" id="UP000634136"/>
    </source>
</evidence>
<dbReference type="AlphaFoldDB" id="A0A834T6M7"/>
<dbReference type="OrthoDB" id="1746344at2759"/>
<feature type="region of interest" description="Disordered" evidence="1">
    <location>
        <begin position="157"/>
        <end position="176"/>
    </location>
</feature>
<organism evidence="2 3">
    <name type="scientific">Senna tora</name>
    <dbReference type="NCBI Taxonomy" id="362788"/>
    <lineage>
        <taxon>Eukaryota</taxon>
        <taxon>Viridiplantae</taxon>
        <taxon>Streptophyta</taxon>
        <taxon>Embryophyta</taxon>
        <taxon>Tracheophyta</taxon>
        <taxon>Spermatophyta</taxon>
        <taxon>Magnoliopsida</taxon>
        <taxon>eudicotyledons</taxon>
        <taxon>Gunneridae</taxon>
        <taxon>Pentapetalae</taxon>
        <taxon>rosids</taxon>
        <taxon>fabids</taxon>
        <taxon>Fabales</taxon>
        <taxon>Fabaceae</taxon>
        <taxon>Caesalpinioideae</taxon>
        <taxon>Cassia clade</taxon>
        <taxon>Senna</taxon>
    </lineage>
</organism>
<evidence type="ECO:0000313" key="2">
    <source>
        <dbReference type="EMBL" id="KAF7815176.1"/>
    </source>
</evidence>
<evidence type="ECO:0008006" key="4">
    <source>
        <dbReference type="Google" id="ProtNLM"/>
    </source>
</evidence>
<reference evidence="2" key="1">
    <citation type="submission" date="2020-09" db="EMBL/GenBank/DDBJ databases">
        <title>Genome-Enabled Discovery of Anthraquinone Biosynthesis in Senna tora.</title>
        <authorList>
            <person name="Kang S.-H."/>
            <person name="Pandey R.P."/>
            <person name="Lee C.-M."/>
            <person name="Sim J.-S."/>
            <person name="Jeong J.-T."/>
            <person name="Choi B.-S."/>
            <person name="Jung M."/>
            <person name="Ginzburg D."/>
            <person name="Zhao K."/>
            <person name="Won S.Y."/>
            <person name="Oh T.-J."/>
            <person name="Yu Y."/>
            <person name="Kim N.-H."/>
            <person name="Lee O.R."/>
            <person name="Lee T.-H."/>
            <person name="Bashyal P."/>
            <person name="Kim T.-S."/>
            <person name="Lee W.-H."/>
            <person name="Kawkins C."/>
            <person name="Kim C.-K."/>
            <person name="Kim J.S."/>
            <person name="Ahn B.O."/>
            <person name="Rhee S.Y."/>
            <person name="Sohng J.K."/>
        </authorList>
    </citation>
    <scope>NUCLEOTIDE SEQUENCE</scope>
    <source>
        <tissue evidence="2">Leaf</tissue>
    </source>
</reference>
<keyword evidence="3" id="KW-1185">Reference proteome</keyword>
<dbReference type="PANTHER" id="PTHR46250:SF17">
    <property type="entry name" value="MYB_SANT-LIKE DOMAIN-CONTAINING PROTEIN"/>
    <property type="match status" value="1"/>
</dbReference>
<dbReference type="EMBL" id="JAAIUW010000009">
    <property type="protein sequence ID" value="KAF7815176.1"/>
    <property type="molecule type" value="Genomic_DNA"/>
</dbReference>
<gene>
    <name evidence="2" type="ORF">G2W53_029145</name>
</gene>
<dbReference type="PANTHER" id="PTHR46250">
    <property type="entry name" value="MYB/SANT-LIKE DNA-BINDING DOMAIN PROTEIN-RELATED"/>
    <property type="match status" value="1"/>
</dbReference>